<organism evidence="1 2">
    <name type="scientific">Anopheles arabiensis</name>
    <name type="common">Mosquito</name>
    <dbReference type="NCBI Taxonomy" id="7173"/>
    <lineage>
        <taxon>Eukaryota</taxon>
        <taxon>Metazoa</taxon>
        <taxon>Ecdysozoa</taxon>
        <taxon>Arthropoda</taxon>
        <taxon>Hexapoda</taxon>
        <taxon>Insecta</taxon>
        <taxon>Pterygota</taxon>
        <taxon>Neoptera</taxon>
        <taxon>Endopterygota</taxon>
        <taxon>Diptera</taxon>
        <taxon>Nematocera</taxon>
        <taxon>Culicoidea</taxon>
        <taxon>Culicidae</taxon>
        <taxon>Anophelinae</taxon>
        <taxon>Anopheles</taxon>
    </lineage>
</organism>
<accession>A0A182IG65</accession>
<reference evidence="1" key="1">
    <citation type="submission" date="2022-08" db="UniProtKB">
        <authorList>
            <consortium name="EnsemblMetazoa"/>
        </authorList>
    </citation>
    <scope>IDENTIFICATION</scope>
    <source>
        <strain evidence="1">Dongola</strain>
    </source>
</reference>
<name>A0A182IG65_ANOAR</name>
<sequence length="62" mass="6602">VCGSVWCCRRFVAGSARACVNSVRGVQARKTIRGVFCAKFATIPPGGQRSTRNHSVCVACSK</sequence>
<dbReference type="Proteomes" id="UP000075840">
    <property type="component" value="Unassembled WGS sequence"/>
</dbReference>
<proteinExistence type="predicted"/>
<evidence type="ECO:0000313" key="2">
    <source>
        <dbReference type="Proteomes" id="UP000075840"/>
    </source>
</evidence>
<evidence type="ECO:0000313" key="1">
    <source>
        <dbReference type="EnsemblMetazoa" id="AARA014467-PA"/>
    </source>
</evidence>
<dbReference type="EMBL" id="APCN01001430">
    <property type="status" value="NOT_ANNOTATED_CDS"/>
    <property type="molecule type" value="Genomic_DNA"/>
</dbReference>
<protein>
    <submittedName>
        <fullName evidence="1">Uncharacterized protein</fullName>
    </submittedName>
</protein>
<keyword evidence="2" id="KW-1185">Reference proteome</keyword>
<dbReference type="VEuPathDB" id="VectorBase:AARA014467"/>
<dbReference type="AlphaFoldDB" id="A0A182IG65"/>
<dbReference type="EnsemblMetazoa" id="AARA014467-RA">
    <property type="protein sequence ID" value="AARA014467-PA"/>
    <property type="gene ID" value="AARA014467"/>
</dbReference>